<protein>
    <submittedName>
        <fullName evidence="1">Uncharacterized protein</fullName>
    </submittedName>
</protein>
<evidence type="ECO:0000313" key="2">
    <source>
        <dbReference type="Proteomes" id="UP000182624"/>
    </source>
</evidence>
<keyword evidence="2" id="KW-1185">Reference proteome</keyword>
<dbReference type="OrthoDB" id="9800872at2"/>
<proteinExistence type="predicted"/>
<organism evidence="1 2">
    <name type="scientific">Butyrivibrio proteoclasticus</name>
    <dbReference type="NCBI Taxonomy" id="43305"/>
    <lineage>
        <taxon>Bacteria</taxon>
        <taxon>Bacillati</taxon>
        <taxon>Bacillota</taxon>
        <taxon>Clostridia</taxon>
        <taxon>Lachnospirales</taxon>
        <taxon>Lachnospiraceae</taxon>
        <taxon>Butyrivibrio</taxon>
    </lineage>
</organism>
<reference evidence="2" key="1">
    <citation type="submission" date="2016-10" db="EMBL/GenBank/DDBJ databases">
        <authorList>
            <person name="Varghese N."/>
            <person name="Submissions S."/>
        </authorList>
    </citation>
    <scope>NUCLEOTIDE SEQUENCE [LARGE SCALE GENOMIC DNA]</scope>
    <source>
        <strain evidence="2">P18</strain>
    </source>
</reference>
<dbReference type="AlphaFoldDB" id="A0A1I5U484"/>
<dbReference type="EMBL" id="FOXO01000011">
    <property type="protein sequence ID" value="SFP90105.1"/>
    <property type="molecule type" value="Genomic_DNA"/>
</dbReference>
<gene>
    <name evidence="1" type="ORF">SAMN04487928_11156</name>
</gene>
<evidence type="ECO:0000313" key="1">
    <source>
        <dbReference type="EMBL" id="SFP90105.1"/>
    </source>
</evidence>
<sequence length="127" mass="14740">MNCKDFTNKLIDLYQNKNNQELSYEALGPFLCEIIDSSADIYKMPLRRNTMARVLHEFYKNVLKVKDLDWRDAGKFPDIYDCKLCANPLAQCYVRGLIKPRKEGNVLILGANDIVTNEEIIYIFSLI</sequence>
<dbReference type="Proteomes" id="UP000182624">
    <property type="component" value="Unassembled WGS sequence"/>
</dbReference>
<dbReference type="RefSeq" id="WP_074887302.1">
    <property type="nucleotide sequence ID" value="NZ_FOXO01000011.1"/>
</dbReference>
<name>A0A1I5U484_9FIRM</name>
<accession>A0A1I5U484</accession>